<keyword evidence="3 7" id="KW-0547">Nucleotide-binding</keyword>
<dbReference type="InterPro" id="IPR026816">
    <property type="entry name" value="Flavodoxin_dom"/>
</dbReference>
<keyword evidence="1 7" id="KW-0285">Flavoprotein</keyword>
<dbReference type="GO" id="GO:0070819">
    <property type="term" value="F:menaquinone-dependent protoporphyrinogen oxidase activity"/>
    <property type="evidence" value="ECO:0007669"/>
    <property type="project" value="UniProtKB-UniRule"/>
</dbReference>
<gene>
    <name evidence="7" type="primary">hemG</name>
    <name evidence="9" type="ORF">GV64_10775</name>
</gene>
<dbReference type="Proteomes" id="UP000027997">
    <property type="component" value="Unassembled WGS sequence"/>
</dbReference>
<dbReference type="PANTHER" id="PTHR38030">
    <property type="entry name" value="PROTOPORPHYRINOGEN IX DEHYDROGENASE [MENAQUINONE]"/>
    <property type="match status" value="1"/>
</dbReference>
<keyword evidence="6 7" id="KW-0627">Porphyrin biosynthesis</keyword>
<comment type="catalytic activity">
    <reaction evidence="7">
        <text>protoporphyrinogen IX + 3 a quinone = protoporphyrin IX + 3 a quinol</text>
        <dbReference type="Rhea" id="RHEA:65032"/>
        <dbReference type="ChEBI" id="CHEBI:24646"/>
        <dbReference type="ChEBI" id="CHEBI:57306"/>
        <dbReference type="ChEBI" id="CHEBI:57307"/>
        <dbReference type="ChEBI" id="CHEBI:132124"/>
        <dbReference type="EC" id="1.3.5.3"/>
    </reaction>
</comment>
<dbReference type="eggNOG" id="COG4635">
    <property type="taxonomic scope" value="Bacteria"/>
</dbReference>
<dbReference type="PANTHER" id="PTHR38030:SF2">
    <property type="entry name" value="PROTOPORPHYRINOGEN IX DEHYDROGENASE [QUINONE]"/>
    <property type="match status" value="1"/>
</dbReference>
<feature type="domain" description="Flavodoxin" evidence="8">
    <location>
        <begin position="6"/>
        <end position="154"/>
    </location>
</feature>
<evidence type="ECO:0000313" key="10">
    <source>
        <dbReference type="Proteomes" id="UP000027997"/>
    </source>
</evidence>
<evidence type="ECO:0000256" key="2">
    <source>
        <dbReference type="ARBA" id="ARBA00022643"/>
    </source>
</evidence>
<comment type="pathway">
    <text evidence="7">Porphyrin-containing compound metabolism; protoporphyrin-IX biosynthesis; protoporphyrin-IX from protoporphyrinogen-IX: step 1/1.</text>
</comment>
<dbReference type="Pfam" id="PF12724">
    <property type="entry name" value="Flavodoxin_5"/>
    <property type="match status" value="1"/>
</dbReference>
<dbReference type="HAMAP" id="MF_00853">
    <property type="entry name" value="HemG"/>
    <property type="match status" value="1"/>
</dbReference>
<reference evidence="9 10" key="1">
    <citation type="submission" date="2014-06" db="EMBL/GenBank/DDBJ databases">
        <title>Whole Genome Sequences of Three Symbiotic Endozoicomonas Bacteria.</title>
        <authorList>
            <person name="Neave M.J."/>
            <person name="Apprill A."/>
            <person name="Voolstra C.R."/>
        </authorList>
    </citation>
    <scope>NUCLEOTIDE SEQUENCE [LARGE SCALE GENOMIC DNA]</scope>
    <source>
        <strain evidence="9 10">DSM 22380</strain>
    </source>
</reference>
<dbReference type="STRING" id="305900.GV64_10775"/>
<evidence type="ECO:0000256" key="4">
    <source>
        <dbReference type="ARBA" id="ARBA00023002"/>
    </source>
</evidence>
<protein>
    <recommendedName>
        <fullName evidence="7">Protoporphyrinogen IX dehydrogenase [quinone]</fullName>
        <ecNumber evidence="7">1.3.5.3</ecNumber>
    </recommendedName>
    <alternativeName>
        <fullName evidence="7">Protoporphyrinogen IX dehydrogenase [menaquinone]</fullName>
    </alternativeName>
    <alternativeName>
        <fullName evidence="7">Protoporphyrinogen IX dehydrogenase [ubiquinone]</fullName>
    </alternativeName>
    <alternativeName>
        <fullName evidence="7">Protoporphyrinogen oxidase</fullName>
        <shortName evidence="7">PPO</shortName>
    </alternativeName>
</protein>
<dbReference type="EMBL" id="JOJP01000001">
    <property type="protein sequence ID" value="KEI71161.1"/>
    <property type="molecule type" value="Genomic_DNA"/>
</dbReference>
<dbReference type="AlphaFoldDB" id="A0A081KAI5"/>
<keyword evidence="4 7" id="KW-0560">Oxidoreductase</keyword>
<dbReference type="GO" id="GO:0005886">
    <property type="term" value="C:plasma membrane"/>
    <property type="evidence" value="ECO:0007669"/>
    <property type="project" value="UniProtKB-SubCell"/>
</dbReference>
<dbReference type="InterPro" id="IPR029039">
    <property type="entry name" value="Flavoprotein-like_sf"/>
</dbReference>
<dbReference type="GO" id="GO:0010181">
    <property type="term" value="F:FMN binding"/>
    <property type="evidence" value="ECO:0007669"/>
    <property type="project" value="UniProtKB-UniRule"/>
</dbReference>
<comment type="cofactor">
    <cofactor evidence="7">
        <name>FMN</name>
        <dbReference type="ChEBI" id="CHEBI:58210"/>
    </cofactor>
    <text evidence="7">Binds 1 FMN non-covalently per subunit.</text>
</comment>
<dbReference type="GO" id="GO:0004729">
    <property type="term" value="F:oxygen-dependent protoporphyrinogen oxidase activity"/>
    <property type="evidence" value="ECO:0007669"/>
    <property type="project" value="InterPro"/>
</dbReference>
<keyword evidence="5" id="KW-0472">Membrane</keyword>
<dbReference type="NCBIfam" id="NF008316">
    <property type="entry name" value="PRK11104.1"/>
    <property type="match status" value="1"/>
</dbReference>
<keyword evidence="10" id="KW-1185">Reference proteome</keyword>
<comment type="catalytic activity">
    <reaction evidence="7">
        <text>protoporphyrinogen IX + 3 a menaquinone = protoporphyrin IX + 3 a menaquinol</text>
        <dbReference type="Rhea" id="RHEA:27409"/>
        <dbReference type="Rhea" id="RHEA-COMP:9537"/>
        <dbReference type="Rhea" id="RHEA-COMP:9539"/>
        <dbReference type="ChEBI" id="CHEBI:16374"/>
        <dbReference type="ChEBI" id="CHEBI:18151"/>
        <dbReference type="ChEBI" id="CHEBI:57306"/>
        <dbReference type="ChEBI" id="CHEBI:57307"/>
        <dbReference type="EC" id="1.3.5.3"/>
    </reaction>
</comment>
<sequence>MSHLALLYMGCEGQTRKITERIDYCLTQSGHDTVVISIAELKDDFSLESFDGVILGSSIRYGKHHRECYQFIEKYSDQLSTIPSYFFSVNLTARKPERRDPHNNRYLQKFLKQISWTPDRVEVFAGALLYTQYHWVDKQMIRLIMKLTGGPTDITQNTEFTDWRRVKAFAEQLNQDLQRVSRPVATYGKQSVEHGSAMNVF</sequence>
<evidence type="ECO:0000256" key="6">
    <source>
        <dbReference type="ARBA" id="ARBA00023244"/>
    </source>
</evidence>
<dbReference type="InterPro" id="IPR044264">
    <property type="entry name" value="HemG"/>
</dbReference>
<dbReference type="InterPro" id="IPR052200">
    <property type="entry name" value="Protoporphyrinogen_IX_DH"/>
</dbReference>
<name>A0A081KAI5_9GAMM</name>
<accession>A0A081KAI5</accession>
<comment type="similarity">
    <text evidence="7">Belongs to the HemG family.</text>
</comment>
<evidence type="ECO:0000256" key="1">
    <source>
        <dbReference type="ARBA" id="ARBA00022630"/>
    </source>
</evidence>
<dbReference type="RefSeq" id="WP_020582716.1">
    <property type="nucleotide sequence ID" value="NZ_JOJP01000001.1"/>
</dbReference>
<dbReference type="EC" id="1.3.5.3" evidence="7"/>
<evidence type="ECO:0000256" key="7">
    <source>
        <dbReference type="HAMAP-Rule" id="MF_00853"/>
    </source>
</evidence>
<dbReference type="GO" id="GO:0006782">
    <property type="term" value="P:protoporphyrinogen IX biosynthetic process"/>
    <property type="evidence" value="ECO:0007669"/>
    <property type="project" value="UniProtKB-UniRule"/>
</dbReference>
<comment type="catalytic activity">
    <reaction evidence="7">
        <text>protoporphyrinogen IX + 3 a ubiquinone = protoporphyrin IX + 3 a ubiquinol</text>
        <dbReference type="Rhea" id="RHEA:63936"/>
        <dbReference type="Rhea" id="RHEA-COMP:9565"/>
        <dbReference type="Rhea" id="RHEA-COMP:9566"/>
        <dbReference type="ChEBI" id="CHEBI:16389"/>
        <dbReference type="ChEBI" id="CHEBI:17976"/>
        <dbReference type="ChEBI" id="CHEBI:57306"/>
        <dbReference type="ChEBI" id="CHEBI:57307"/>
    </reaction>
</comment>
<proteinExistence type="inferred from homology"/>
<evidence type="ECO:0000256" key="3">
    <source>
        <dbReference type="ARBA" id="ARBA00022741"/>
    </source>
</evidence>
<organism evidence="9 10">
    <name type="scientific">Endozoicomonas elysicola</name>
    <dbReference type="NCBI Taxonomy" id="305900"/>
    <lineage>
        <taxon>Bacteria</taxon>
        <taxon>Pseudomonadati</taxon>
        <taxon>Pseudomonadota</taxon>
        <taxon>Gammaproteobacteria</taxon>
        <taxon>Oceanospirillales</taxon>
        <taxon>Endozoicomonadaceae</taxon>
        <taxon>Endozoicomonas</taxon>
    </lineage>
</organism>
<comment type="function">
    <text evidence="7">Catalyzes the 6-electron oxidation of protoporphyrinogen IX to form protoporphyrin IX; under anaerobic conditions uses menaquinone as an electron acceptor, under aerobic conditions uses ubiquinone as an electron acceptor.</text>
</comment>
<dbReference type="Gene3D" id="3.40.50.360">
    <property type="match status" value="1"/>
</dbReference>
<dbReference type="SUPFAM" id="SSF52218">
    <property type="entry name" value="Flavoproteins"/>
    <property type="match status" value="1"/>
</dbReference>
<keyword evidence="7" id="KW-1003">Cell membrane</keyword>
<evidence type="ECO:0000259" key="8">
    <source>
        <dbReference type="Pfam" id="PF12724"/>
    </source>
</evidence>
<dbReference type="UniPathway" id="UPA00251">
    <property type="reaction ID" value="UER00324"/>
</dbReference>
<comment type="subcellular location">
    <subcellularLocation>
        <location evidence="7">Cell membrane</location>
        <topology evidence="7">Peripheral membrane protein</topology>
    </subcellularLocation>
</comment>
<keyword evidence="2 7" id="KW-0288">FMN</keyword>
<comment type="caution">
    <text evidence="9">The sequence shown here is derived from an EMBL/GenBank/DDBJ whole genome shotgun (WGS) entry which is preliminary data.</text>
</comment>
<evidence type="ECO:0000313" key="9">
    <source>
        <dbReference type="EMBL" id="KEI71161.1"/>
    </source>
</evidence>
<evidence type="ECO:0000256" key="5">
    <source>
        <dbReference type="ARBA" id="ARBA00023136"/>
    </source>
</evidence>